<dbReference type="Pfam" id="PF00412">
    <property type="entry name" value="LIM"/>
    <property type="match status" value="1"/>
</dbReference>
<dbReference type="AlphaFoldDB" id="A0A8C5HSR9"/>
<reference evidence="6" key="2">
    <citation type="submission" date="2025-08" db="UniProtKB">
        <authorList>
            <consortium name="Ensembl"/>
        </authorList>
    </citation>
    <scope>IDENTIFICATION</scope>
</reference>
<keyword evidence="3 4" id="KW-0440">LIM domain</keyword>
<dbReference type="InterPro" id="IPR001781">
    <property type="entry name" value="Znf_LIM"/>
</dbReference>
<feature type="domain" description="LIM zinc-binding" evidence="5">
    <location>
        <begin position="30"/>
        <end position="90"/>
    </location>
</feature>
<evidence type="ECO:0000313" key="7">
    <source>
        <dbReference type="Proteomes" id="UP000694680"/>
    </source>
</evidence>
<keyword evidence="1 4" id="KW-0479">Metal-binding</keyword>
<keyword evidence="2 4" id="KW-0862">Zinc</keyword>
<dbReference type="GO" id="GO:0046872">
    <property type="term" value="F:metal ion binding"/>
    <property type="evidence" value="ECO:0007669"/>
    <property type="project" value="UniProtKB-KW"/>
</dbReference>
<name>A0A8C5HSR9_GOUWI</name>
<evidence type="ECO:0000256" key="2">
    <source>
        <dbReference type="ARBA" id="ARBA00022833"/>
    </source>
</evidence>
<sequence length="127" mass="14204">MSAAGLLLYLSPSGPLSPLYSSSPLSTFLEMCSSCLTPVYPVEKIVVNEMVLHFKCFCCKHCRKKLSIHNYSSIHGELYCITHYQQLLKRKGNNDEGFGQSFGLPKNKGENIFGKACGKVTHKRNRT</sequence>
<protein>
    <recommendedName>
        <fullName evidence="5">LIM zinc-binding domain-containing protein</fullName>
    </recommendedName>
</protein>
<proteinExistence type="predicted"/>
<reference evidence="6" key="1">
    <citation type="submission" date="2020-06" db="EMBL/GenBank/DDBJ databases">
        <authorList>
            <consortium name="Wellcome Sanger Institute Data Sharing"/>
        </authorList>
    </citation>
    <scope>NUCLEOTIDE SEQUENCE [LARGE SCALE GENOMIC DNA]</scope>
</reference>
<accession>A0A8C5HSR9</accession>
<evidence type="ECO:0000313" key="6">
    <source>
        <dbReference type="Ensembl" id="ENSGWIP00000050062.1"/>
    </source>
</evidence>
<organism evidence="6 7">
    <name type="scientific">Gouania willdenowi</name>
    <name type="common">Blunt-snouted clingfish</name>
    <name type="synonym">Lepadogaster willdenowi</name>
    <dbReference type="NCBI Taxonomy" id="441366"/>
    <lineage>
        <taxon>Eukaryota</taxon>
        <taxon>Metazoa</taxon>
        <taxon>Chordata</taxon>
        <taxon>Craniata</taxon>
        <taxon>Vertebrata</taxon>
        <taxon>Euteleostomi</taxon>
        <taxon>Actinopterygii</taxon>
        <taxon>Neopterygii</taxon>
        <taxon>Teleostei</taxon>
        <taxon>Neoteleostei</taxon>
        <taxon>Acanthomorphata</taxon>
        <taxon>Ovalentaria</taxon>
        <taxon>Blenniimorphae</taxon>
        <taxon>Blenniiformes</taxon>
        <taxon>Gobiesocoidei</taxon>
        <taxon>Gobiesocidae</taxon>
        <taxon>Gobiesocinae</taxon>
        <taxon>Gouania</taxon>
    </lineage>
</organism>
<dbReference type="SUPFAM" id="SSF57716">
    <property type="entry name" value="Glucocorticoid receptor-like (DNA-binding domain)"/>
    <property type="match status" value="1"/>
</dbReference>
<reference evidence="6" key="3">
    <citation type="submission" date="2025-09" db="UniProtKB">
        <authorList>
            <consortium name="Ensembl"/>
        </authorList>
    </citation>
    <scope>IDENTIFICATION</scope>
</reference>
<dbReference type="Ensembl" id="ENSGWIT00000054081.1">
    <property type="protein sequence ID" value="ENSGWIP00000050062.1"/>
    <property type="gene ID" value="ENSGWIG00000024377.1"/>
</dbReference>
<evidence type="ECO:0000256" key="4">
    <source>
        <dbReference type="PROSITE-ProRule" id="PRU00125"/>
    </source>
</evidence>
<dbReference type="Gene3D" id="2.10.110.10">
    <property type="entry name" value="Cysteine Rich Protein"/>
    <property type="match status" value="1"/>
</dbReference>
<dbReference type="SMART" id="SM00132">
    <property type="entry name" value="LIM"/>
    <property type="match status" value="1"/>
</dbReference>
<dbReference type="PANTHER" id="PTHR24206">
    <property type="entry name" value="OS06G0237300 PROTEIN"/>
    <property type="match status" value="1"/>
</dbReference>
<evidence type="ECO:0000256" key="3">
    <source>
        <dbReference type="ARBA" id="ARBA00023038"/>
    </source>
</evidence>
<keyword evidence="7" id="KW-1185">Reference proteome</keyword>
<evidence type="ECO:0000256" key="1">
    <source>
        <dbReference type="ARBA" id="ARBA00022723"/>
    </source>
</evidence>
<evidence type="ECO:0000259" key="5">
    <source>
        <dbReference type="PROSITE" id="PS50023"/>
    </source>
</evidence>
<dbReference type="PROSITE" id="PS50023">
    <property type="entry name" value="LIM_DOMAIN_2"/>
    <property type="match status" value="1"/>
</dbReference>
<dbReference type="Proteomes" id="UP000694680">
    <property type="component" value="Chromosome 17"/>
</dbReference>